<feature type="compositionally biased region" description="Polar residues" evidence="1">
    <location>
        <begin position="77"/>
        <end position="95"/>
    </location>
</feature>
<feature type="region of interest" description="Disordered" evidence="1">
    <location>
        <begin position="74"/>
        <end position="107"/>
    </location>
</feature>
<dbReference type="EMBL" id="KZ678700">
    <property type="protein sequence ID" value="PSR76571.1"/>
    <property type="molecule type" value="Genomic_DNA"/>
</dbReference>
<accession>A0A2T2ZU01</accession>
<sequence length="199" mass="21220">MRLLEFSPRPSARAVEGGGGEFVQWPGSTARTFGCRLPAGFLSTTRSQKARHGRFDASFVSISSLVRARPLGAARTAQPNIKQVTRLPQSPTTPGEASDSGLPAKLPLRKPEVYQTSSLKATVVKASLASQQQLHQPQVFNLGYSTQGKGVLRLSAGPDTPVYLADTSSISSGPQASRCGQYHCHCKHLANTKPPWPAG</sequence>
<evidence type="ECO:0000313" key="2">
    <source>
        <dbReference type="EMBL" id="PSR76571.1"/>
    </source>
</evidence>
<evidence type="ECO:0000256" key="1">
    <source>
        <dbReference type="SAM" id="MobiDB-lite"/>
    </source>
</evidence>
<reference evidence="2 3" key="1">
    <citation type="journal article" date="2018" name="Mycol. Prog.">
        <title>Coniella lustricola, a new species from submerged detritus.</title>
        <authorList>
            <person name="Raudabaugh D.B."/>
            <person name="Iturriaga T."/>
            <person name="Carver A."/>
            <person name="Mondo S."/>
            <person name="Pangilinan J."/>
            <person name="Lipzen A."/>
            <person name="He G."/>
            <person name="Amirebrahimi M."/>
            <person name="Grigoriev I.V."/>
            <person name="Miller A.N."/>
        </authorList>
    </citation>
    <scope>NUCLEOTIDE SEQUENCE [LARGE SCALE GENOMIC DNA]</scope>
    <source>
        <strain evidence="2 3">B22-T-1</strain>
    </source>
</reference>
<protein>
    <submittedName>
        <fullName evidence="2">Uncharacterized protein</fullName>
    </submittedName>
</protein>
<proteinExistence type="predicted"/>
<name>A0A2T2ZU01_9PEZI</name>
<evidence type="ECO:0000313" key="3">
    <source>
        <dbReference type="Proteomes" id="UP000241462"/>
    </source>
</evidence>
<dbReference type="AlphaFoldDB" id="A0A2T2ZU01"/>
<keyword evidence="3" id="KW-1185">Reference proteome</keyword>
<organism evidence="2 3">
    <name type="scientific">Coniella lustricola</name>
    <dbReference type="NCBI Taxonomy" id="2025994"/>
    <lineage>
        <taxon>Eukaryota</taxon>
        <taxon>Fungi</taxon>
        <taxon>Dikarya</taxon>
        <taxon>Ascomycota</taxon>
        <taxon>Pezizomycotina</taxon>
        <taxon>Sordariomycetes</taxon>
        <taxon>Sordariomycetidae</taxon>
        <taxon>Diaporthales</taxon>
        <taxon>Schizoparmaceae</taxon>
        <taxon>Coniella</taxon>
    </lineage>
</organism>
<dbReference type="Proteomes" id="UP000241462">
    <property type="component" value="Unassembled WGS sequence"/>
</dbReference>
<dbReference type="InParanoid" id="A0A2T2ZU01"/>
<gene>
    <name evidence="2" type="ORF">BD289DRAFT_169991</name>
</gene>